<dbReference type="Proteomes" id="UP001165308">
    <property type="component" value="Unassembled WGS sequence"/>
</dbReference>
<evidence type="ECO:0000256" key="1">
    <source>
        <dbReference type="ARBA" id="ARBA00004382"/>
    </source>
</evidence>
<dbReference type="InterPro" id="IPR007533">
    <property type="entry name" value="Cyt_c_oxidase_assmbl_CtaG"/>
</dbReference>
<organism evidence="7 8">
    <name type="scientific">Halomonas llamarensis</name>
    <dbReference type="NCBI Taxonomy" id="2945104"/>
    <lineage>
        <taxon>Bacteria</taxon>
        <taxon>Pseudomonadati</taxon>
        <taxon>Pseudomonadota</taxon>
        <taxon>Gammaproteobacteria</taxon>
        <taxon>Oceanospirillales</taxon>
        <taxon>Halomonadaceae</taxon>
        <taxon>Halomonas</taxon>
    </lineage>
</organism>
<comment type="subcellular location">
    <subcellularLocation>
        <location evidence="1">Cell inner membrane</location>
        <topology evidence="1">Single-pass type II membrane protein</topology>
        <orientation evidence="1">Periplasmic side</orientation>
    </subcellularLocation>
</comment>
<dbReference type="Pfam" id="PF04442">
    <property type="entry name" value="CtaG_Cox11"/>
    <property type="match status" value="1"/>
</dbReference>
<evidence type="ECO:0000256" key="4">
    <source>
        <dbReference type="ARBA" id="ARBA00022968"/>
    </source>
</evidence>
<keyword evidence="6" id="KW-0472">Membrane</keyword>
<gene>
    <name evidence="7" type="ORF">M8006_12720</name>
</gene>
<evidence type="ECO:0000256" key="5">
    <source>
        <dbReference type="ARBA" id="ARBA00023008"/>
    </source>
</evidence>
<dbReference type="SUPFAM" id="SSF110111">
    <property type="entry name" value="Ctag/Cox11"/>
    <property type="match status" value="1"/>
</dbReference>
<dbReference type="RefSeq" id="WP_250082760.1">
    <property type="nucleotide sequence ID" value="NZ_JAMJPJ010000023.1"/>
</dbReference>
<dbReference type="Gene3D" id="2.60.370.10">
    <property type="entry name" value="Ctag/Cox11"/>
    <property type="match status" value="1"/>
</dbReference>
<feature type="transmembrane region" description="Helical" evidence="6">
    <location>
        <begin position="15"/>
        <end position="35"/>
    </location>
</feature>
<evidence type="ECO:0000256" key="6">
    <source>
        <dbReference type="SAM" id="Phobius"/>
    </source>
</evidence>
<keyword evidence="6" id="KW-1133">Transmembrane helix</keyword>
<dbReference type="EMBL" id="JAMJPJ010000023">
    <property type="protein sequence ID" value="MCL7930827.1"/>
    <property type="molecule type" value="Genomic_DNA"/>
</dbReference>
<keyword evidence="4" id="KW-0735">Signal-anchor</keyword>
<evidence type="ECO:0000313" key="8">
    <source>
        <dbReference type="Proteomes" id="UP001165308"/>
    </source>
</evidence>
<comment type="similarity">
    <text evidence="2">Belongs to the COX11/CtaG family.</text>
</comment>
<keyword evidence="5" id="KW-0186">Copper</keyword>
<evidence type="ECO:0000313" key="7">
    <source>
        <dbReference type="EMBL" id="MCL7930827.1"/>
    </source>
</evidence>
<keyword evidence="8" id="KW-1185">Reference proteome</keyword>
<proteinExistence type="inferred from homology"/>
<keyword evidence="6" id="KW-0812">Transmembrane</keyword>
<comment type="caution">
    <text evidence="7">The sequence shown here is derived from an EMBL/GenBank/DDBJ whole genome shotgun (WGS) entry which is preliminary data.</text>
</comment>
<evidence type="ECO:0000256" key="3">
    <source>
        <dbReference type="ARBA" id="ARBA00015384"/>
    </source>
</evidence>
<name>A0ABT0SSR3_9GAMM</name>
<accession>A0ABT0SSR3</accession>
<sequence>MQNLQHMQAAGIRRAVIRLLAALLGIFAFALVLMYDVFCRIKGIKGKVNAAAQSIVHEEVDTSRYVNVQFITRGSASLPMQVSVEMQQMRVRPGQTVIDFTFTNNISNISWGRAVSSVSPSIATRYLRKVSCFCFEEQQLQGDERLRIPLVYRCIQSRKTFAMHRLMAPVITTKRRGDQYEWW</sequence>
<dbReference type="InterPro" id="IPR023471">
    <property type="entry name" value="CtaG/Cox11_dom_sf"/>
</dbReference>
<protein>
    <recommendedName>
        <fullName evidence="3">Cytochrome c oxidase assembly protein CtaG</fullName>
    </recommendedName>
</protein>
<evidence type="ECO:0000256" key="2">
    <source>
        <dbReference type="ARBA" id="ARBA00009620"/>
    </source>
</evidence>
<reference evidence="7" key="1">
    <citation type="submission" date="2022-05" db="EMBL/GenBank/DDBJ databases">
        <title>Halomonas geminus sp. nov. and Halomonas llamarensis sp. nov. isolated from high-altitude salars of the Atacama Desert.</title>
        <authorList>
            <person name="Hintersatz C."/>
            <person name="Rojas L.A."/>
            <person name="Wei T.-S."/>
            <person name="Kutschke S."/>
            <person name="Lehmann F."/>
            <person name="Jain R."/>
            <person name="Pollmann K."/>
        </authorList>
    </citation>
    <scope>NUCLEOTIDE SEQUENCE</scope>
    <source>
        <strain evidence="7">ATCHA</strain>
    </source>
</reference>